<reference evidence="1" key="1">
    <citation type="submission" date="2021-05" db="EMBL/GenBank/DDBJ databases">
        <authorList>
            <person name="Scholz U."/>
            <person name="Mascher M."/>
            <person name="Fiebig A."/>
        </authorList>
    </citation>
    <scope>NUCLEOTIDE SEQUENCE [LARGE SCALE GENOMIC DNA]</scope>
</reference>
<accession>A0ACD5UHJ0</accession>
<protein>
    <submittedName>
        <fullName evidence="1">Uncharacterized protein</fullName>
    </submittedName>
</protein>
<evidence type="ECO:0000313" key="1">
    <source>
        <dbReference type="EnsemblPlants" id="AVESA.00010b.r2.2AG0252860.1.CDS.1"/>
    </source>
</evidence>
<name>A0ACD5UHJ0_AVESA</name>
<dbReference type="Proteomes" id="UP001732700">
    <property type="component" value="Chromosome 2A"/>
</dbReference>
<evidence type="ECO:0000313" key="2">
    <source>
        <dbReference type="Proteomes" id="UP001732700"/>
    </source>
</evidence>
<keyword evidence="2" id="KW-1185">Reference proteome</keyword>
<reference evidence="1" key="2">
    <citation type="submission" date="2025-09" db="UniProtKB">
        <authorList>
            <consortium name="EnsemblPlants"/>
        </authorList>
    </citation>
    <scope>IDENTIFICATION</scope>
</reference>
<dbReference type="EnsemblPlants" id="AVESA.00010b.r2.2AG0252860.1">
    <property type="protein sequence ID" value="AVESA.00010b.r2.2AG0252860.1.CDS.1"/>
    <property type="gene ID" value="AVESA.00010b.r2.2AG0252860"/>
</dbReference>
<sequence length="283" mass="29656">MRVHATKSVPRQRAHPASSSSSPSSNARPSAHSTPPPARQLPYTPAHTTTRPDPPLPRSLRPPACLPFLHHHQPRPLARSLGMGCGFSSTTGRCALRPFAGVRVIHTNGYVEDFDAAADGTPVTVARATASSCGASSSSSGARYVLCSSSHLLQPGRAPFRPDDALEPGTVYFLLPHSVFQAESSAVDLACLMNRLTALARKGGGAAPAACPVDSLFAGRPESSHDDQAAATTKPLPPADVKACAAAAKSSRVWRPQLSRIDESIGRSSRRSPASSCSTRSQD</sequence>
<organism evidence="1 2">
    <name type="scientific">Avena sativa</name>
    <name type="common">Oat</name>
    <dbReference type="NCBI Taxonomy" id="4498"/>
    <lineage>
        <taxon>Eukaryota</taxon>
        <taxon>Viridiplantae</taxon>
        <taxon>Streptophyta</taxon>
        <taxon>Embryophyta</taxon>
        <taxon>Tracheophyta</taxon>
        <taxon>Spermatophyta</taxon>
        <taxon>Magnoliopsida</taxon>
        <taxon>Liliopsida</taxon>
        <taxon>Poales</taxon>
        <taxon>Poaceae</taxon>
        <taxon>BOP clade</taxon>
        <taxon>Pooideae</taxon>
        <taxon>Poodae</taxon>
        <taxon>Poeae</taxon>
        <taxon>Poeae Chloroplast Group 1 (Aveneae type)</taxon>
        <taxon>Aveninae</taxon>
        <taxon>Avena</taxon>
    </lineage>
</organism>
<proteinExistence type="predicted"/>